<dbReference type="CDD" id="cd07377">
    <property type="entry name" value="WHTH_GntR"/>
    <property type="match status" value="1"/>
</dbReference>
<dbReference type="InterPro" id="IPR036388">
    <property type="entry name" value="WH-like_DNA-bd_sf"/>
</dbReference>
<dbReference type="SUPFAM" id="SSF48008">
    <property type="entry name" value="GntR ligand-binding domain-like"/>
    <property type="match status" value="1"/>
</dbReference>
<dbReference type="SMART" id="SM00895">
    <property type="entry name" value="FCD"/>
    <property type="match status" value="1"/>
</dbReference>
<protein>
    <submittedName>
        <fullName evidence="5">FadR family transcriptional regulator</fullName>
    </submittedName>
</protein>
<dbReference type="Gene3D" id="1.20.120.530">
    <property type="entry name" value="GntR ligand-binding domain-like"/>
    <property type="match status" value="1"/>
</dbReference>
<feature type="domain" description="HTH gntR-type" evidence="4">
    <location>
        <begin position="6"/>
        <end position="73"/>
    </location>
</feature>
<evidence type="ECO:0000256" key="2">
    <source>
        <dbReference type="ARBA" id="ARBA00023125"/>
    </source>
</evidence>
<dbReference type="Gene3D" id="1.10.10.10">
    <property type="entry name" value="Winged helix-like DNA-binding domain superfamily/Winged helix DNA-binding domain"/>
    <property type="match status" value="1"/>
</dbReference>
<evidence type="ECO:0000256" key="3">
    <source>
        <dbReference type="ARBA" id="ARBA00023163"/>
    </source>
</evidence>
<dbReference type="Pfam" id="PF00392">
    <property type="entry name" value="GntR"/>
    <property type="match status" value="1"/>
</dbReference>
<dbReference type="InterPro" id="IPR036390">
    <property type="entry name" value="WH_DNA-bd_sf"/>
</dbReference>
<evidence type="ECO:0000313" key="5">
    <source>
        <dbReference type="EMBL" id="MBL1102137.1"/>
    </source>
</evidence>
<dbReference type="InterPro" id="IPR008920">
    <property type="entry name" value="TF_FadR/GntR_C"/>
</dbReference>
<comment type="caution">
    <text evidence="5">The sequence shown here is derived from an EMBL/GenBank/DDBJ whole genome shotgun (WGS) entry which is preliminary data.</text>
</comment>
<keyword evidence="2" id="KW-0238">DNA-binding</keyword>
<accession>A0ABS1NPZ1</accession>
<gene>
    <name evidence="5" type="ORF">JK363_37085</name>
</gene>
<keyword evidence="3" id="KW-0804">Transcription</keyword>
<dbReference type="InterPro" id="IPR011711">
    <property type="entry name" value="GntR_C"/>
</dbReference>
<name>A0ABS1NPZ1_9ACTN</name>
<organism evidence="5 6">
    <name type="scientific">Streptomyces coffeae</name>
    <dbReference type="NCBI Taxonomy" id="621382"/>
    <lineage>
        <taxon>Bacteria</taxon>
        <taxon>Bacillati</taxon>
        <taxon>Actinomycetota</taxon>
        <taxon>Actinomycetes</taxon>
        <taxon>Kitasatosporales</taxon>
        <taxon>Streptomycetaceae</taxon>
        <taxon>Streptomyces</taxon>
    </lineage>
</organism>
<evidence type="ECO:0000259" key="4">
    <source>
        <dbReference type="PROSITE" id="PS50949"/>
    </source>
</evidence>
<dbReference type="Pfam" id="PF07729">
    <property type="entry name" value="FCD"/>
    <property type="match status" value="1"/>
</dbReference>
<dbReference type="Proteomes" id="UP000634229">
    <property type="component" value="Unassembled WGS sequence"/>
</dbReference>
<dbReference type="RefSeq" id="WP_201882334.1">
    <property type="nucleotide sequence ID" value="NZ_JAERRF010000039.1"/>
</dbReference>
<dbReference type="EMBL" id="JAERRF010000039">
    <property type="protein sequence ID" value="MBL1102137.1"/>
    <property type="molecule type" value="Genomic_DNA"/>
</dbReference>
<dbReference type="PANTHER" id="PTHR43537:SF44">
    <property type="entry name" value="GNTR FAMILY REGULATORY PROTEIN"/>
    <property type="match status" value="1"/>
</dbReference>
<proteinExistence type="predicted"/>
<dbReference type="PROSITE" id="PS50949">
    <property type="entry name" value="HTH_GNTR"/>
    <property type="match status" value="1"/>
</dbReference>
<dbReference type="SUPFAM" id="SSF46785">
    <property type="entry name" value="Winged helix' DNA-binding domain"/>
    <property type="match status" value="1"/>
</dbReference>
<dbReference type="PANTHER" id="PTHR43537">
    <property type="entry name" value="TRANSCRIPTIONAL REGULATOR, GNTR FAMILY"/>
    <property type="match status" value="1"/>
</dbReference>
<reference evidence="5 6" key="1">
    <citation type="submission" date="2021-01" db="EMBL/GenBank/DDBJ databases">
        <title>WGS of actinomycetes isolated from Thailand.</title>
        <authorList>
            <person name="Thawai C."/>
        </authorList>
    </citation>
    <scope>NUCLEOTIDE SEQUENCE [LARGE SCALE GENOMIC DNA]</scope>
    <source>
        <strain evidence="5 6">CA1R205</strain>
    </source>
</reference>
<dbReference type="InterPro" id="IPR000524">
    <property type="entry name" value="Tscrpt_reg_HTH_GntR"/>
</dbReference>
<keyword evidence="1" id="KW-0805">Transcription regulation</keyword>
<evidence type="ECO:0000256" key="1">
    <source>
        <dbReference type="ARBA" id="ARBA00023015"/>
    </source>
</evidence>
<evidence type="ECO:0000313" key="6">
    <source>
        <dbReference type="Proteomes" id="UP000634229"/>
    </source>
</evidence>
<sequence>MNSAARGLHRQAVEVIGTRIIRGEYQPGGALYPDQIEQELGVSKTVVREALRVLASKGLIASRQKRGTFVRPRADWNLLDSDLLRWQALGSPDDTFFDNLAEVRAIFEPAAARLAAERRTEGDLEALAEALERMSAPDSDTTTIVDADLAFHRALMAATHNELLTRMEVVIEAGLRVRDQIVHGAEHCADSVPGHRAVLDAIRARDTAAATRAVEALLSQAVADLARVLAQPHGGETG</sequence>
<keyword evidence="6" id="KW-1185">Reference proteome</keyword>
<dbReference type="SMART" id="SM00345">
    <property type="entry name" value="HTH_GNTR"/>
    <property type="match status" value="1"/>
</dbReference>